<dbReference type="InterPro" id="IPR041457">
    <property type="entry name" value="CxC2_KDZ-assoc"/>
</dbReference>
<evidence type="ECO:0000313" key="4">
    <source>
        <dbReference type="Proteomes" id="UP001215598"/>
    </source>
</evidence>
<dbReference type="AlphaFoldDB" id="A0AAD7MPP2"/>
<name>A0AAD7MPP2_9AGAR</name>
<evidence type="ECO:0000259" key="2">
    <source>
        <dbReference type="Pfam" id="PF18803"/>
    </source>
</evidence>
<accession>A0AAD7MPP2</accession>
<proteinExistence type="predicted"/>
<evidence type="ECO:0000256" key="1">
    <source>
        <dbReference type="SAM" id="MobiDB-lite"/>
    </source>
</evidence>
<feature type="region of interest" description="Disordered" evidence="1">
    <location>
        <begin position="349"/>
        <end position="372"/>
    </location>
</feature>
<protein>
    <recommendedName>
        <fullName evidence="2">CxC2-like cysteine cluster KDZ transposase-associated domain-containing protein</fullName>
    </recommendedName>
</protein>
<dbReference type="Proteomes" id="UP001215598">
    <property type="component" value="Unassembled WGS sequence"/>
</dbReference>
<organism evidence="3 4">
    <name type="scientific">Mycena metata</name>
    <dbReference type="NCBI Taxonomy" id="1033252"/>
    <lineage>
        <taxon>Eukaryota</taxon>
        <taxon>Fungi</taxon>
        <taxon>Dikarya</taxon>
        <taxon>Basidiomycota</taxon>
        <taxon>Agaricomycotina</taxon>
        <taxon>Agaricomycetes</taxon>
        <taxon>Agaricomycetidae</taxon>
        <taxon>Agaricales</taxon>
        <taxon>Marasmiineae</taxon>
        <taxon>Mycenaceae</taxon>
        <taxon>Mycena</taxon>
    </lineage>
</organism>
<feature type="domain" description="CxC2-like cysteine cluster KDZ transposase-associated" evidence="2">
    <location>
        <begin position="262"/>
        <end position="341"/>
    </location>
</feature>
<sequence length="372" mass="40892">MTDATRKGLTEEEDRAFKRLALDGAPLDGGLRNWVDRYVPAKTKPAGYVAGAAVRERVAARALAAARERPALEEKAFMRHSLGIPINPRPKPAGYVPGAAVRARVAARRERVETFMALCKPRARHPGFVRLGPLSEPVLSRAAREKAAKAAKRKATADAYAQRRREEAAANVAELIQLRLAGKFLGELDFADILSLEAQEKERLTANRPTTCETCKIKTNTLYRCRNCFWPRIICRTCLLAAHAEHPLHRIEDVPASHGYTLSAMGLVVFLGHGGAKCPEVVIDADFTVLGVDGAHDVTMGFCGCDGGLTRGQQLEAMRLHGWRSNHTALTFEMARHRQELGLIHRPKEEKRPRKIAGKVSGKAVGPIARNE</sequence>
<dbReference type="EMBL" id="JARKIB010000194">
    <property type="protein sequence ID" value="KAJ7725468.1"/>
    <property type="molecule type" value="Genomic_DNA"/>
</dbReference>
<gene>
    <name evidence="3" type="ORF">B0H16DRAFT_1781959</name>
</gene>
<reference evidence="3" key="1">
    <citation type="submission" date="2023-03" db="EMBL/GenBank/DDBJ databases">
        <title>Massive genome expansion in bonnet fungi (Mycena s.s.) driven by repeated elements and novel gene families across ecological guilds.</title>
        <authorList>
            <consortium name="Lawrence Berkeley National Laboratory"/>
            <person name="Harder C.B."/>
            <person name="Miyauchi S."/>
            <person name="Viragh M."/>
            <person name="Kuo A."/>
            <person name="Thoen E."/>
            <person name="Andreopoulos B."/>
            <person name="Lu D."/>
            <person name="Skrede I."/>
            <person name="Drula E."/>
            <person name="Henrissat B."/>
            <person name="Morin E."/>
            <person name="Kohler A."/>
            <person name="Barry K."/>
            <person name="LaButti K."/>
            <person name="Morin E."/>
            <person name="Salamov A."/>
            <person name="Lipzen A."/>
            <person name="Mereny Z."/>
            <person name="Hegedus B."/>
            <person name="Baldrian P."/>
            <person name="Stursova M."/>
            <person name="Weitz H."/>
            <person name="Taylor A."/>
            <person name="Grigoriev I.V."/>
            <person name="Nagy L.G."/>
            <person name="Martin F."/>
            <person name="Kauserud H."/>
        </authorList>
    </citation>
    <scope>NUCLEOTIDE SEQUENCE</scope>
    <source>
        <strain evidence="3">CBHHK182m</strain>
    </source>
</reference>
<comment type="caution">
    <text evidence="3">The sequence shown here is derived from an EMBL/GenBank/DDBJ whole genome shotgun (WGS) entry which is preliminary data.</text>
</comment>
<dbReference type="Pfam" id="PF18803">
    <property type="entry name" value="CxC2"/>
    <property type="match status" value="1"/>
</dbReference>
<evidence type="ECO:0000313" key="3">
    <source>
        <dbReference type="EMBL" id="KAJ7725468.1"/>
    </source>
</evidence>
<keyword evidence="4" id="KW-1185">Reference proteome</keyword>